<sequence>MTEREQKQLQCWIHNASILGKRCIPDTQRCHYQTMHVVEQAGVLDYDLSHVQSRRCTTGCCGMSEGLGRAPGCSVTIDVTGGPPVIDCW</sequence>
<dbReference type="Proteomes" id="UP001638806">
    <property type="component" value="Unassembled WGS sequence"/>
</dbReference>
<accession>A0ACC4D9N6</accession>
<comment type="caution">
    <text evidence="1">The sequence shown here is derived from an EMBL/GenBank/DDBJ whole genome shotgun (WGS) entry which is preliminary data.</text>
</comment>
<reference evidence="1" key="1">
    <citation type="submission" date="2024-12" db="EMBL/GenBank/DDBJ databases">
        <title>Comparative genomics and development of molecular markers within Purpureocillium lilacinum and among Purpureocillium species.</title>
        <authorList>
            <person name="Yeh Z.-Y."/>
            <person name="Ni N.-T."/>
            <person name="Lo P.-H."/>
            <person name="Mushyakhwo K."/>
            <person name="Lin C.-F."/>
            <person name="Nai Y.-S."/>
        </authorList>
    </citation>
    <scope>NUCLEOTIDE SEQUENCE</scope>
    <source>
        <strain evidence="1">NCHU-NPUST-175</strain>
    </source>
</reference>
<evidence type="ECO:0000313" key="2">
    <source>
        <dbReference type="Proteomes" id="UP001638806"/>
    </source>
</evidence>
<gene>
    <name evidence="1" type="ORF">ACCO45_012460</name>
</gene>
<dbReference type="EMBL" id="JBGNUJ010000012">
    <property type="protein sequence ID" value="KAL3952517.1"/>
    <property type="molecule type" value="Genomic_DNA"/>
</dbReference>
<proteinExistence type="predicted"/>
<protein>
    <submittedName>
        <fullName evidence="1">Uncharacterized protein</fullName>
    </submittedName>
</protein>
<keyword evidence="2" id="KW-1185">Reference proteome</keyword>
<name>A0ACC4D9N6_PURLI</name>
<evidence type="ECO:0000313" key="1">
    <source>
        <dbReference type="EMBL" id="KAL3952517.1"/>
    </source>
</evidence>
<organism evidence="1 2">
    <name type="scientific">Purpureocillium lilacinum</name>
    <name type="common">Paecilomyces lilacinus</name>
    <dbReference type="NCBI Taxonomy" id="33203"/>
    <lineage>
        <taxon>Eukaryota</taxon>
        <taxon>Fungi</taxon>
        <taxon>Dikarya</taxon>
        <taxon>Ascomycota</taxon>
        <taxon>Pezizomycotina</taxon>
        <taxon>Sordariomycetes</taxon>
        <taxon>Hypocreomycetidae</taxon>
        <taxon>Hypocreales</taxon>
        <taxon>Ophiocordycipitaceae</taxon>
        <taxon>Purpureocillium</taxon>
    </lineage>
</organism>